<dbReference type="Proteomes" id="UP000230607">
    <property type="component" value="Chromosome 1"/>
</dbReference>
<sequence length="401" mass="46440">MVNNVKTQLCWTLLATKCIKQSYQSPPELLSMMETFRQMVNDCIRIGIANNCSTMKRLSILSYKELSNYKILSYYKLTAISQASGRLALMKKDIKKGRTPKSPYVSKPYLVSCYGFKIIGMLLSIPISNHDKFLVRLNDYTISQLENVEPRPFTITPNSISISVRKEMEQIIPENVIGIDRNLRNITAFDGKQSIMYKTNKLLSIKENTSHVIASFRRLDIRKKKSFQQRLGNRRSRRIQQHLHKISKDIVQRAVESKSIIVMEDLKGIRKLYKTGNGQGNKYRRRLNSWSFYELQRQITYKAEWEGIQVQFVDPKRTSKLCPICGDRLQEDKFQLRKLLCINCKKSIDRDVVASMNIAYKGWSRFCHPRGLLVEAVNGNLENFQPVILRVDGSKLIVGKK</sequence>
<keyword evidence="1" id="KW-0238">DNA-binding</keyword>
<dbReference type="PANTHER" id="PTHR30405:SF23">
    <property type="entry name" value="TRANSPOSASE-RELATED"/>
    <property type="match status" value="1"/>
</dbReference>
<evidence type="ECO:0000256" key="1">
    <source>
        <dbReference type="ARBA" id="ARBA00023125"/>
    </source>
</evidence>
<gene>
    <name evidence="3" type="ORF">NCS_11929</name>
</gene>
<dbReference type="EMBL" id="LT841358">
    <property type="protein sequence ID" value="SMH72117.1"/>
    <property type="molecule type" value="Genomic_DNA"/>
</dbReference>
<evidence type="ECO:0000313" key="4">
    <source>
        <dbReference type="Proteomes" id="UP000230607"/>
    </source>
</evidence>
<dbReference type="NCBIfam" id="NF040570">
    <property type="entry name" value="guided_TnpB"/>
    <property type="match status" value="1"/>
</dbReference>
<dbReference type="Pfam" id="PF07282">
    <property type="entry name" value="Cas12f1-like_TNB"/>
    <property type="match status" value="1"/>
</dbReference>
<protein>
    <submittedName>
        <fullName evidence="3">Transposase</fullName>
    </submittedName>
</protein>
<name>A0A2H1FH86_9ARCH</name>
<dbReference type="SUPFAM" id="SSF75712">
    <property type="entry name" value="Rad50 coiled-coil Zn hook"/>
    <property type="match status" value="1"/>
</dbReference>
<proteinExistence type="predicted"/>
<dbReference type="PANTHER" id="PTHR30405">
    <property type="entry name" value="TRANSPOSASE"/>
    <property type="match status" value="1"/>
</dbReference>
<feature type="domain" description="Cas12f1-like TNB" evidence="2">
    <location>
        <begin position="292"/>
        <end position="358"/>
    </location>
</feature>
<dbReference type="InterPro" id="IPR010095">
    <property type="entry name" value="Cas12f1-like_TNB"/>
</dbReference>
<reference evidence="4" key="1">
    <citation type="submission" date="2017-03" db="EMBL/GenBank/DDBJ databases">
        <authorList>
            <person name="Herbold C."/>
        </authorList>
    </citation>
    <scope>NUCLEOTIDE SEQUENCE [LARGE SCALE GENOMIC DNA]</scope>
</reference>
<dbReference type="GO" id="GO:0003677">
    <property type="term" value="F:DNA binding"/>
    <property type="evidence" value="ECO:0007669"/>
    <property type="project" value="UniProtKB-KW"/>
</dbReference>
<dbReference type="AlphaFoldDB" id="A0A2H1FH86"/>
<accession>A0A2H1FH86</accession>
<dbReference type="InterPro" id="IPR051399">
    <property type="entry name" value="RNA-guided_DNA_endo/Transpos"/>
</dbReference>
<evidence type="ECO:0000259" key="2">
    <source>
        <dbReference type="Pfam" id="PF07282"/>
    </source>
</evidence>
<evidence type="ECO:0000313" key="3">
    <source>
        <dbReference type="EMBL" id="SMH72117.1"/>
    </source>
</evidence>
<dbReference type="NCBIfam" id="TIGR01766">
    <property type="entry name" value="IS200/IS605 family accessory protein TnpB-like domain"/>
    <property type="match status" value="1"/>
</dbReference>
<organism evidence="3 4">
    <name type="scientific">Candidatus Nitrosotalea okcheonensis</name>
    <dbReference type="NCBI Taxonomy" id="1903276"/>
    <lineage>
        <taxon>Archaea</taxon>
        <taxon>Nitrososphaerota</taxon>
        <taxon>Nitrososphaeria</taxon>
        <taxon>Nitrosotaleales</taxon>
        <taxon>Nitrosotaleaceae</taxon>
        <taxon>Nitrosotalea</taxon>
    </lineage>
</organism>
<keyword evidence="4" id="KW-1185">Reference proteome</keyword>